<organism evidence="2 3">
    <name type="scientific">Tranquillimonas rosea</name>
    <dbReference type="NCBI Taxonomy" id="641238"/>
    <lineage>
        <taxon>Bacteria</taxon>
        <taxon>Pseudomonadati</taxon>
        <taxon>Pseudomonadota</taxon>
        <taxon>Alphaproteobacteria</taxon>
        <taxon>Rhodobacterales</taxon>
        <taxon>Roseobacteraceae</taxon>
        <taxon>Tranquillimonas</taxon>
    </lineage>
</organism>
<dbReference type="InterPro" id="IPR019301">
    <property type="entry name" value="Flagellar_prot_FlgJ_N"/>
</dbReference>
<dbReference type="STRING" id="641238.SAMN04490244_11834"/>
<dbReference type="EMBL" id="FOGU01000018">
    <property type="protein sequence ID" value="SES41235.1"/>
    <property type="molecule type" value="Genomic_DNA"/>
</dbReference>
<accession>A0A1H9X506</accession>
<feature type="domain" description="Flagellar protein FlgJ N-terminal" evidence="1">
    <location>
        <begin position="35"/>
        <end position="83"/>
    </location>
</feature>
<gene>
    <name evidence="2" type="ORF">SAMN04490244_11834</name>
</gene>
<evidence type="ECO:0000313" key="3">
    <source>
        <dbReference type="Proteomes" id="UP000198885"/>
    </source>
</evidence>
<reference evidence="2 3" key="1">
    <citation type="submission" date="2016-10" db="EMBL/GenBank/DDBJ databases">
        <authorList>
            <person name="de Groot N.N."/>
        </authorList>
    </citation>
    <scope>NUCLEOTIDE SEQUENCE [LARGE SCALE GENOMIC DNA]</scope>
    <source>
        <strain evidence="2 3">DSM 23042</strain>
    </source>
</reference>
<protein>
    <submittedName>
        <fullName evidence="2">Rod binding protein</fullName>
    </submittedName>
</protein>
<dbReference type="AlphaFoldDB" id="A0A1H9X506"/>
<name>A0A1H9X506_9RHOB</name>
<dbReference type="Pfam" id="PF10135">
    <property type="entry name" value="Rod-binding"/>
    <property type="match status" value="1"/>
</dbReference>
<evidence type="ECO:0000313" key="2">
    <source>
        <dbReference type="EMBL" id="SES41235.1"/>
    </source>
</evidence>
<keyword evidence="3" id="KW-1185">Reference proteome</keyword>
<evidence type="ECO:0000259" key="1">
    <source>
        <dbReference type="Pfam" id="PF10135"/>
    </source>
</evidence>
<sequence>MLIQSVPPALAPTANAAQPLRAAATELESVFLAEMLKATGLNETPDTFGGGAGEDQFASYLRRAQADSIAAAGGIGLAEHIFRSLAGAPDGA</sequence>
<proteinExistence type="predicted"/>
<dbReference type="OrthoDB" id="7690273at2"/>
<dbReference type="RefSeq" id="WP_092696273.1">
    <property type="nucleotide sequence ID" value="NZ_FOGU01000018.1"/>
</dbReference>
<dbReference type="Proteomes" id="UP000198885">
    <property type="component" value="Unassembled WGS sequence"/>
</dbReference>